<dbReference type="GO" id="GO:0042158">
    <property type="term" value="P:lipoprotein biosynthetic process"/>
    <property type="evidence" value="ECO:0007669"/>
    <property type="project" value="UniProtKB-UniRule"/>
</dbReference>
<evidence type="ECO:0000256" key="2">
    <source>
        <dbReference type="ARBA" id="ARBA00022475"/>
    </source>
</evidence>
<comment type="subcellular location">
    <subcellularLocation>
        <location evidence="1 8">Cell membrane</location>
        <topology evidence="1 8">Multi-pass membrane protein</topology>
    </subcellularLocation>
</comment>
<comment type="pathway">
    <text evidence="8">Protein modification; lipoprotein biosynthesis (N-acyl transfer).</text>
</comment>
<evidence type="ECO:0000256" key="5">
    <source>
        <dbReference type="ARBA" id="ARBA00022989"/>
    </source>
</evidence>
<dbReference type="InterPro" id="IPR036526">
    <property type="entry name" value="C-N_Hydrolase_sf"/>
</dbReference>
<comment type="function">
    <text evidence="8">Catalyzes the phospholipid dependent N-acylation of the N-terminal cysteine of apolipoprotein, the last step in lipoprotein maturation.</text>
</comment>
<dbReference type="UniPathway" id="UPA00666"/>
<keyword evidence="7 8" id="KW-0012">Acyltransferase</keyword>
<comment type="catalytic activity">
    <reaction evidence="8">
        <text>N-terminal S-1,2-diacyl-sn-glyceryl-L-cysteinyl-[lipoprotein] + a glycerophospholipid = N-acyl-S-1,2-diacyl-sn-glyceryl-L-cysteinyl-[lipoprotein] + a 2-acyl-sn-glycero-3-phospholipid + H(+)</text>
        <dbReference type="Rhea" id="RHEA:48228"/>
        <dbReference type="Rhea" id="RHEA-COMP:14681"/>
        <dbReference type="Rhea" id="RHEA-COMP:14684"/>
        <dbReference type="ChEBI" id="CHEBI:15378"/>
        <dbReference type="ChEBI" id="CHEBI:136912"/>
        <dbReference type="ChEBI" id="CHEBI:140656"/>
        <dbReference type="ChEBI" id="CHEBI:140657"/>
        <dbReference type="ChEBI" id="CHEBI:140660"/>
        <dbReference type="EC" id="2.3.1.269"/>
    </reaction>
</comment>
<dbReference type="AlphaFoldDB" id="A0A0N9IF90"/>
<keyword evidence="3 8" id="KW-0808">Transferase</keyword>
<dbReference type="InterPro" id="IPR003010">
    <property type="entry name" value="C-N_Hydrolase"/>
</dbReference>
<dbReference type="STRING" id="860235.AOZ06_27930"/>
<feature type="transmembrane region" description="Helical" evidence="8">
    <location>
        <begin position="53"/>
        <end position="72"/>
    </location>
</feature>
<keyword evidence="11" id="KW-1185">Reference proteome</keyword>
<dbReference type="Pfam" id="PF20154">
    <property type="entry name" value="LNT_N"/>
    <property type="match status" value="1"/>
</dbReference>
<dbReference type="EMBL" id="CP012752">
    <property type="protein sequence ID" value="ALG15123.1"/>
    <property type="molecule type" value="Genomic_DNA"/>
</dbReference>
<dbReference type="GO" id="GO:0005886">
    <property type="term" value="C:plasma membrane"/>
    <property type="evidence" value="ECO:0007669"/>
    <property type="project" value="UniProtKB-SubCell"/>
</dbReference>
<dbReference type="Proteomes" id="UP000063699">
    <property type="component" value="Chromosome"/>
</dbReference>
<evidence type="ECO:0000256" key="8">
    <source>
        <dbReference type="HAMAP-Rule" id="MF_01148"/>
    </source>
</evidence>
<dbReference type="PANTHER" id="PTHR38686">
    <property type="entry name" value="APOLIPOPROTEIN N-ACYLTRANSFERASE"/>
    <property type="match status" value="1"/>
</dbReference>
<feature type="transmembrane region" description="Helical" evidence="8">
    <location>
        <begin position="84"/>
        <end position="105"/>
    </location>
</feature>
<evidence type="ECO:0000259" key="9">
    <source>
        <dbReference type="PROSITE" id="PS50263"/>
    </source>
</evidence>
<feature type="transmembrane region" description="Helical" evidence="8">
    <location>
        <begin position="30"/>
        <end position="46"/>
    </location>
</feature>
<feature type="transmembrane region" description="Helical" evidence="8">
    <location>
        <begin position="183"/>
        <end position="201"/>
    </location>
</feature>
<dbReference type="KEGG" id="kphy:AOZ06_27930"/>
<evidence type="ECO:0000313" key="10">
    <source>
        <dbReference type="EMBL" id="ALG15123.1"/>
    </source>
</evidence>
<name>A0A0N9IF90_9PSEU</name>
<dbReference type="Pfam" id="PF00795">
    <property type="entry name" value="CN_hydrolase"/>
    <property type="match status" value="1"/>
</dbReference>
<evidence type="ECO:0000256" key="1">
    <source>
        <dbReference type="ARBA" id="ARBA00004651"/>
    </source>
</evidence>
<dbReference type="GO" id="GO:0016410">
    <property type="term" value="F:N-acyltransferase activity"/>
    <property type="evidence" value="ECO:0007669"/>
    <property type="project" value="UniProtKB-UniRule"/>
</dbReference>
<feature type="transmembrane region" description="Helical" evidence="8">
    <location>
        <begin position="7"/>
        <end position="24"/>
    </location>
</feature>
<evidence type="ECO:0000256" key="4">
    <source>
        <dbReference type="ARBA" id="ARBA00022692"/>
    </source>
</evidence>
<evidence type="ECO:0000256" key="6">
    <source>
        <dbReference type="ARBA" id="ARBA00023136"/>
    </source>
</evidence>
<gene>
    <name evidence="8" type="primary">lnt</name>
    <name evidence="10" type="ORF">AOZ06_27930</name>
</gene>
<dbReference type="InterPro" id="IPR004563">
    <property type="entry name" value="Apolipo_AcylTrfase"/>
</dbReference>
<feature type="domain" description="CN hydrolase" evidence="9">
    <location>
        <begin position="209"/>
        <end position="458"/>
    </location>
</feature>
<evidence type="ECO:0000256" key="7">
    <source>
        <dbReference type="ARBA" id="ARBA00023315"/>
    </source>
</evidence>
<sequence>MRRHPVIWRTLASLAGGGLLALSFPPRTTWWLAVAAFALFAAAIRGRRARAGFGYGFLFALAFFMPSLFWLQNFLGEGFGPSPWIGLSAVLSLFVAVAAAGMAVVSTLPGGPVWMAALFVVAEAVRARFPFGGFPWSRVGFGQPEGWFLPLASLGGAPLLTFAVALTGCAITQFVVRRDVGPALMAVAPLAVAFATLPFVGTDAQNGTITVAVVQGNAPEGLGALGSGNEMRRNHIQRAEQLARDIKAGRGPKPDVVLMPETFTNLVPDAGNDTQLNRMVEDLGVPTLVGARQRQADGSDQNVMIVWDPRTGPGQEYAKSKLVPFGEFVPIRPVARLFTPFVDGQLDMRPGIQAPVLTAAGSTLGVGICFEVAYDDVLTQAARDGAEVLTVPTNNNWYGRTEMSYQQLAMSRVRAMEHGRAVVVSATTGVSAIVQPDGSVTRQTELYTADTLVAAVPKRTTVTLATRIGAWPEVAMVVGGLAALLWAIGSRIRQRQRRVGTNSGRTEQD</sequence>
<dbReference type="HAMAP" id="MF_01148">
    <property type="entry name" value="Lnt"/>
    <property type="match status" value="1"/>
</dbReference>
<dbReference type="PROSITE" id="PS50263">
    <property type="entry name" value="CN_HYDROLASE"/>
    <property type="match status" value="1"/>
</dbReference>
<keyword evidence="6 8" id="KW-0472">Membrane</keyword>
<dbReference type="CDD" id="cd07571">
    <property type="entry name" value="ALP_N-acyl_transferase"/>
    <property type="match status" value="1"/>
</dbReference>
<dbReference type="InterPro" id="IPR045378">
    <property type="entry name" value="LNT_N"/>
</dbReference>
<evidence type="ECO:0000313" key="11">
    <source>
        <dbReference type="Proteomes" id="UP000063699"/>
    </source>
</evidence>
<dbReference type="SUPFAM" id="SSF56317">
    <property type="entry name" value="Carbon-nitrogen hydrolase"/>
    <property type="match status" value="1"/>
</dbReference>
<keyword evidence="4 8" id="KW-0812">Transmembrane</keyword>
<feature type="transmembrane region" description="Helical" evidence="8">
    <location>
        <begin position="151"/>
        <end position="176"/>
    </location>
</feature>
<protein>
    <recommendedName>
        <fullName evidence="8">Apolipoprotein N-acyltransferase</fullName>
        <shortName evidence="8">ALP N-acyltransferase</shortName>
        <ecNumber evidence="8">2.3.1.269</ecNumber>
    </recommendedName>
</protein>
<comment type="similarity">
    <text evidence="8">Belongs to the CN hydrolase family. Apolipoprotein N-acyltransferase subfamily.</text>
</comment>
<proteinExistence type="inferred from homology"/>
<keyword evidence="2 8" id="KW-1003">Cell membrane</keyword>
<dbReference type="PANTHER" id="PTHR38686:SF1">
    <property type="entry name" value="APOLIPOPROTEIN N-ACYLTRANSFERASE"/>
    <property type="match status" value="1"/>
</dbReference>
<dbReference type="Gene3D" id="3.60.110.10">
    <property type="entry name" value="Carbon-nitrogen hydrolase"/>
    <property type="match status" value="1"/>
</dbReference>
<keyword evidence="5 8" id="KW-1133">Transmembrane helix</keyword>
<organism evidence="10 11">
    <name type="scientific">Kibdelosporangium phytohabitans</name>
    <dbReference type="NCBI Taxonomy" id="860235"/>
    <lineage>
        <taxon>Bacteria</taxon>
        <taxon>Bacillati</taxon>
        <taxon>Actinomycetota</taxon>
        <taxon>Actinomycetes</taxon>
        <taxon>Pseudonocardiales</taxon>
        <taxon>Pseudonocardiaceae</taxon>
        <taxon>Kibdelosporangium</taxon>
    </lineage>
</organism>
<evidence type="ECO:0000256" key="3">
    <source>
        <dbReference type="ARBA" id="ARBA00022679"/>
    </source>
</evidence>
<dbReference type="EC" id="2.3.1.269" evidence="8"/>
<dbReference type="NCBIfam" id="TIGR00546">
    <property type="entry name" value="lnt"/>
    <property type="match status" value="1"/>
</dbReference>
<reference evidence="10 11" key="1">
    <citation type="submission" date="2015-07" db="EMBL/GenBank/DDBJ databases">
        <title>Genome sequencing of Kibdelosporangium phytohabitans.</title>
        <authorList>
            <person name="Qin S."/>
            <person name="Xing K."/>
        </authorList>
    </citation>
    <scope>NUCLEOTIDE SEQUENCE [LARGE SCALE GENOMIC DNA]</scope>
    <source>
        <strain evidence="10 11">KLBMP1111</strain>
    </source>
</reference>
<feature type="transmembrane region" description="Helical" evidence="8">
    <location>
        <begin position="468"/>
        <end position="488"/>
    </location>
</feature>
<accession>A0A0N9IF90</accession>
<feature type="transmembrane region" description="Helical" evidence="8">
    <location>
        <begin position="112"/>
        <end position="131"/>
    </location>
</feature>